<proteinExistence type="predicted"/>
<dbReference type="Pfam" id="PF00144">
    <property type="entry name" value="Beta-lactamase"/>
    <property type="match status" value="1"/>
</dbReference>
<organism evidence="5 6">
    <name type="scientific">Streptomyces chumphonensis</name>
    <dbReference type="NCBI Taxonomy" id="1214925"/>
    <lineage>
        <taxon>Bacteria</taxon>
        <taxon>Bacillati</taxon>
        <taxon>Actinomycetota</taxon>
        <taxon>Actinomycetes</taxon>
        <taxon>Kitasatosporales</taxon>
        <taxon>Streptomycetaceae</taxon>
        <taxon>Streptomyces</taxon>
    </lineage>
</organism>
<feature type="signal peptide" evidence="3">
    <location>
        <begin position="1"/>
        <end position="26"/>
    </location>
</feature>
<dbReference type="NCBIfam" id="TIGR01409">
    <property type="entry name" value="TAT_signal_seq"/>
    <property type="match status" value="1"/>
</dbReference>
<keyword evidence="3" id="KW-0732">Signal</keyword>
<dbReference type="Gene3D" id="3.40.710.10">
    <property type="entry name" value="DD-peptidase/beta-lactamase superfamily"/>
    <property type="match status" value="1"/>
</dbReference>
<evidence type="ECO:0000313" key="6">
    <source>
        <dbReference type="Proteomes" id="UP000632289"/>
    </source>
</evidence>
<dbReference type="PANTHER" id="PTHR43283">
    <property type="entry name" value="BETA-LACTAMASE-RELATED"/>
    <property type="match status" value="1"/>
</dbReference>
<dbReference type="InterPro" id="IPR050789">
    <property type="entry name" value="Diverse_Enzym_Activities"/>
</dbReference>
<evidence type="ECO:0000313" key="5">
    <source>
        <dbReference type="EMBL" id="MBD3930781.1"/>
    </source>
</evidence>
<name>A0A927IC09_9ACTN</name>
<evidence type="ECO:0000256" key="2">
    <source>
        <dbReference type="SAM" id="MobiDB-lite"/>
    </source>
</evidence>
<reference evidence="5" key="1">
    <citation type="submission" date="2020-09" db="EMBL/GenBank/DDBJ databases">
        <title>Secondary metabolite and genome analysis of marine Streptomyces chumphonensis KK1-2T.</title>
        <authorList>
            <person name="Phongsopitanun W."/>
            <person name="Kanchanasin P."/>
            <person name="Pittayakhajonwut P."/>
            <person name="Suwanborirux K."/>
            <person name="Tanasupawat S."/>
        </authorList>
    </citation>
    <scope>NUCLEOTIDE SEQUENCE</scope>
    <source>
        <strain evidence="5">KK1-2</strain>
    </source>
</reference>
<dbReference type="GO" id="GO:0016787">
    <property type="term" value="F:hydrolase activity"/>
    <property type="evidence" value="ECO:0007669"/>
    <property type="project" value="UniProtKB-KW"/>
</dbReference>
<dbReference type="InterPro" id="IPR006311">
    <property type="entry name" value="TAT_signal"/>
</dbReference>
<keyword evidence="6" id="KW-1185">Reference proteome</keyword>
<evidence type="ECO:0000256" key="3">
    <source>
        <dbReference type="SAM" id="SignalP"/>
    </source>
</evidence>
<evidence type="ECO:0000256" key="1">
    <source>
        <dbReference type="ARBA" id="ARBA00022801"/>
    </source>
</evidence>
<feature type="domain" description="Beta-lactamase-related" evidence="4">
    <location>
        <begin position="96"/>
        <end position="435"/>
    </location>
</feature>
<dbReference type="Proteomes" id="UP000632289">
    <property type="component" value="Unassembled WGS sequence"/>
</dbReference>
<dbReference type="PROSITE" id="PS51318">
    <property type="entry name" value="TAT"/>
    <property type="match status" value="1"/>
</dbReference>
<dbReference type="RefSeq" id="WP_191208015.1">
    <property type="nucleotide sequence ID" value="NZ_BAABKL010000039.1"/>
</dbReference>
<protein>
    <submittedName>
        <fullName evidence="5">Serine hydrolase</fullName>
    </submittedName>
</protein>
<dbReference type="AlphaFoldDB" id="A0A927IC09"/>
<evidence type="ECO:0000259" key="4">
    <source>
        <dbReference type="Pfam" id="PF00144"/>
    </source>
</evidence>
<feature type="chain" id="PRO_5038338633" evidence="3">
    <location>
        <begin position="27"/>
        <end position="606"/>
    </location>
</feature>
<keyword evidence="1 5" id="KW-0378">Hydrolase</keyword>
<dbReference type="InterPro" id="IPR001466">
    <property type="entry name" value="Beta-lactam-related"/>
</dbReference>
<accession>A0A927IC09</accession>
<dbReference type="InterPro" id="IPR012338">
    <property type="entry name" value="Beta-lactam/transpept-like"/>
</dbReference>
<sequence length="606" mass="65277">MKRRQFLYGVGAAGAAGALGAAPAHARRPATHPAPRPLGSAPTVTPADIRFPSVSRPLRYGTPRQVGLLPDHVARITTEAESFLTPGPGRPTPSFPGCTLIAVRDGVIVAHEARGHALRYAGWDDRRGEPVELPPDRWVPMAKDTLFDMASVTKLFTSTVAAQLAEQGVIDLDAPVARYLPPFAASDPAKAAVTVRQLLVHRSGLVPWLNLYALPDDPDGDNATRMAAIYTSALQRPPGTGYAYSDLNMITLAVLMEEVTGSPLDALVADRITGPLGLRDTLFNPPPALHDRVAATEDQPWTGRGMIRGSVHDENAWALGGVAGHAGLFSTARDMAVFAQTLADGGRYGRTRLMSEDTVRAVLTDHNADIGASPRGLGWQVDQRFYMDALTTPVTAGHTGYTGTSVTVDPLQRMVFVLLTNRVHPTRERGTDSVYRRRPTRAFARAVPVRPTSGRTAWRAHPAGGDAAHLTAPLRPHPGRASATFDLWYDTEPRYDVGTFAASTDDGASFSPVPLTLRTRAADAHRWSTDGTFHGYSGRRWLTASAELPPGTTHVRWSYAVDGGYEGRGVHVDRLRVTSGGRPVFDDTRPADAARLHADGWSPTRT</sequence>
<gene>
    <name evidence="5" type="ORF">IF129_04270</name>
</gene>
<comment type="caution">
    <text evidence="5">The sequence shown here is derived from an EMBL/GenBank/DDBJ whole genome shotgun (WGS) entry which is preliminary data.</text>
</comment>
<dbReference type="EMBL" id="JACXYU010000001">
    <property type="protein sequence ID" value="MBD3930781.1"/>
    <property type="molecule type" value="Genomic_DNA"/>
</dbReference>
<feature type="region of interest" description="Disordered" evidence="2">
    <location>
        <begin position="23"/>
        <end position="48"/>
    </location>
</feature>
<dbReference type="InterPro" id="IPR019546">
    <property type="entry name" value="TAT_signal_bac_arc"/>
</dbReference>
<dbReference type="SUPFAM" id="SSF56601">
    <property type="entry name" value="beta-lactamase/transpeptidase-like"/>
    <property type="match status" value="1"/>
</dbReference>
<dbReference type="PANTHER" id="PTHR43283:SF11">
    <property type="entry name" value="BETA-LACTAMASE-RELATED DOMAIN-CONTAINING PROTEIN"/>
    <property type="match status" value="1"/>
</dbReference>